<evidence type="ECO:0000313" key="1">
    <source>
        <dbReference type="EMBL" id="JAE24830.1"/>
    </source>
</evidence>
<accession>A0A0A9GI72</accession>
<dbReference type="AlphaFoldDB" id="A0A0A9GI72"/>
<name>A0A0A9GI72_ARUDO</name>
<proteinExistence type="predicted"/>
<organism evidence="1">
    <name type="scientific">Arundo donax</name>
    <name type="common">Giant reed</name>
    <name type="synonym">Donax arundinaceus</name>
    <dbReference type="NCBI Taxonomy" id="35708"/>
    <lineage>
        <taxon>Eukaryota</taxon>
        <taxon>Viridiplantae</taxon>
        <taxon>Streptophyta</taxon>
        <taxon>Embryophyta</taxon>
        <taxon>Tracheophyta</taxon>
        <taxon>Spermatophyta</taxon>
        <taxon>Magnoliopsida</taxon>
        <taxon>Liliopsida</taxon>
        <taxon>Poales</taxon>
        <taxon>Poaceae</taxon>
        <taxon>PACMAD clade</taxon>
        <taxon>Arundinoideae</taxon>
        <taxon>Arundineae</taxon>
        <taxon>Arundo</taxon>
    </lineage>
</organism>
<protein>
    <submittedName>
        <fullName evidence="1">Uncharacterized protein</fullName>
    </submittedName>
</protein>
<reference evidence="1" key="2">
    <citation type="journal article" date="2015" name="Data Brief">
        <title>Shoot transcriptome of the giant reed, Arundo donax.</title>
        <authorList>
            <person name="Barrero R.A."/>
            <person name="Guerrero F.D."/>
            <person name="Moolhuijzen P."/>
            <person name="Goolsby J.A."/>
            <person name="Tidwell J."/>
            <person name="Bellgard S.E."/>
            <person name="Bellgard M.I."/>
        </authorList>
    </citation>
    <scope>NUCLEOTIDE SEQUENCE</scope>
    <source>
        <tissue evidence="1">Shoot tissue taken approximately 20 cm above the soil surface</tissue>
    </source>
</reference>
<dbReference type="EMBL" id="GBRH01173066">
    <property type="protein sequence ID" value="JAE24830.1"/>
    <property type="molecule type" value="Transcribed_RNA"/>
</dbReference>
<sequence length="46" mass="5515">MQLNVWRGGMYDRKRSTMARILIVQMHNSIYLELLSDPNHPEINWS</sequence>
<reference evidence="1" key="1">
    <citation type="submission" date="2014-09" db="EMBL/GenBank/DDBJ databases">
        <authorList>
            <person name="Magalhaes I.L.F."/>
            <person name="Oliveira U."/>
            <person name="Santos F.R."/>
            <person name="Vidigal T.H.D.A."/>
            <person name="Brescovit A.D."/>
            <person name="Santos A.J."/>
        </authorList>
    </citation>
    <scope>NUCLEOTIDE SEQUENCE</scope>
    <source>
        <tissue evidence="1">Shoot tissue taken approximately 20 cm above the soil surface</tissue>
    </source>
</reference>